<gene>
    <name evidence="2" type="ORF">LGH70_06205</name>
</gene>
<evidence type="ECO:0008006" key="4">
    <source>
        <dbReference type="Google" id="ProtNLM"/>
    </source>
</evidence>
<evidence type="ECO:0000313" key="2">
    <source>
        <dbReference type="EMBL" id="MCB2377166.1"/>
    </source>
</evidence>
<proteinExistence type="predicted"/>
<dbReference type="EMBL" id="JAJADQ010000002">
    <property type="protein sequence ID" value="MCB2377166.1"/>
    <property type="molecule type" value="Genomic_DNA"/>
</dbReference>
<protein>
    <recommendedName>
        <fullName evidence="4">DUF4426 domain-containing protein</fullName>
    </recommendedName>
</protein>
<dbReference type="RefSeq" id="WP_226183711.1">
    <property type="nucleotide sequence ID" value="NZ_JAJADQ010000002.1"/>
</dbReference>
<name>A0ABS8AB97_9BACT</name>
<comment type="caution">
    <text evidence="2">The sequence shown here is derived from an EMBL/GenBank/DDBJ whole genome shotgun (WGS) entry which is preliminary data.</text>
</comment>
<evidence type="ECO:0000313" key="3">
    <source>
        <dbReference type="Proteomes" id="UP001165297"/>
    </source>
</evidence>
<sequence>MKAVYALLLLVFAAVSSFAQAPPAQVDFCGQQYEVPAGATLVSPYEVRAEKFDIVLMYLNPADLRNGAPADYTKQRVKKVKGKELQEISCFIQGAPAKAFKYGYATEKGMAYELLAYGVTKGQPVMIQLTLDVDPYNNVEIPEFARQFVHFDK</sequence>
<organism evidence="2 3">
    <name type="scientific">Hymenobacter nitidus</name>
    <dbReference type="NCBI Taxonomy" id="2880929"/>
    <lineage>
        <taxon>Bacteria</taxon>
        <taxon>Pseudomonadati</taxon>
        <taxon>Bacteroidota</taxon>
        <taxon>Cytophagia</taxon>
        <taxon>Cytophagales</taxon>
        <taxon>Hymenobacteraceae</taxon>
        <taxon>Hymenobacter</taxon>
    </lineage>
</organism>
<dbReference type="Proteomes" id="UP001165297">
    <property type="component" value="Unassembled WGS sequence"/>
</dbReference>
<feature type="chain" id="PRO_5046820809" description="DUF4426 domain-containing protein" evidence="1">
    <location>
        <begin position="22"/>
        <end position="153"/>
    </location>
</feature>
<reference evidence="2" key="1">
    <citation type="submission" date="2021-10" db="EMBL/GenBank/DDBJ databases">
        <authorList>
            <person name="Dean J.D."/>
            <person name="Kim M.K."/>
            <person name="Newey C.N."/>
            <person name="Stoker T.S."/>
            <person name="Thompson D.W."/>
            <person name="Grose J.H."/>
        </authorList>
    </citation>
    <scope>NUCLEOTIDE SEQUENCE</scope>
    <source>
        <strain evidence="2">BT635</strain>
    </source>
</reference>
<accession>A0ABS8AB97</accession>
<keyword evidence="1" id="KW-0732">Signal</keyword>
<evidence type="ECO:0000256" key="1">
    <source>
        <dbReference type="SAM" id="SignalP"/>
    </source>
</evidence>
<keyword evidence="3" id="KW-1185">Reference proteome</keyword>
<feature type="signal peptide" evidence="1">
    <location>
        <begin position="1"/>
        <end position="21"/>
    </location>
</feature>